<dbReference type="AlphaFoldDB" id="A0A5N5VG52"/>
<evidence type="ECO:0000313" key="3">
    <source>
        <dbReference type="Proteomes" id="UP000325690"/>
    </source>
</evidence>
<evidence type="ECO:0000256" key="1">
    <source>
        <dbReference type="SAM" id="Phobius"/>
    </source>
</evidence>
<feature type="transmembrane region" description="Helical" evidence="1">
    <location>
        <begin position="45"/>
        <end position="63"/>
    </location>
</feature>
<proteinExistence type="predicted"/>
<organism evidence="2 3">
    <name type="scientific">Mycolicibacterium phlei DSM 43239 = CCUG 21000</name>
    <dbReference type="NCBI Taxonomy" id="1226750"/>
    <lineage>
        <taxon>Bacteria</taxon>
        <taxon>Bacillati</taxon>
        <taxon>Actinomycetota</taxon>
        <taxon>Actinomycetes</taxon>
        <taxon>Mycobacteriales</taxon>
        <taxon>Mycobacteriaceae</taxon>
        <taxon>Mycolicibacterium</taxon>
    </lineage>
</organism>
<sequence>MIRWWPSIGLAAMLLLGWAVGKSSTPIDDWFQSFKNTPVADLNLLTRPKLLVGTLVIVLSVALVQRKWRLATMTVVAPLVGLAFERVLKPIFGRTKEGALAYPSGHITTTTIVMGLVVLLAGAAWWAVVLATTVVALAMIGVGASFHYFTDTVGGALLGSAVVCTSAVIARRDRVLAARRQPGIRVRSVS</sequence>
<feature type="transmembrane region" description="Helical" evidence="1">
    <location>
        <begin position="152"/>
        <end position="170"/>
    </location>
</feature>
<keyword evidence="1" id="KW-1133">Transmembrane helix</keyword>
<protein>
    <submittedName>
        <fullName evidence="2">Phosphoesterase PA-phosphatase</fullName>
    </submittedName>
</protein>
<evidence type="ECO:0000313" key="2">
    <source>
        <dbReference type="EMBL" id="KAB7759787.1"/>
    </source>
</evidence>
<name>A0A5N5VG52_MYCPH</name>
<keyword evidence="3" id="KW-1185">Reference proteome</keyword>
<dbReference type="RefSeq" id="WP_003887098.1">
    <property type="nucleotide sequence ID" value="NZ_ANBO01000001.1"/>
</dbReference>
<dbReference type="Gene3D" id="1.20.144.10">
    <property type="entry name" value="Phosphatidic acid phosphatase type 2/haloperoxidase"/>
    <property type="match status" value="1"/>
</dbReference>
<keyword evidence="1" id="KW-0812">Transmembrane</keyword>
<gene>
    <name evidence="2" type="ORF">MPHL21000_01825</name>
</gene>
<dbReference type="EMBL" id="ANBP01000001">
    <property type="protein sequence ID" value="KAB7759787.1"/>
    <property type="molecule type" value="Genomic_DNA"/>
</dbReference>
<accession>A0A5N5VG52</accession>
<feature type="transmembrane region" description="Helical" evidence="1">
    <location>
        <begin position="125"/>
        <end position="146"/>
    </location>
</feature>
<dbReference type="InterPro" id="IPR036938">
    <property type="entry name" value="PAP2/HPO_sf"/>
</dbReference>
<keyword evidence="1" id="KW-0472">Membrane</keyword>
<reference evidence="2 3" key="1">
    <citation type="submission" date="2012-10" db="EMBL/GenBank/DDBJ databases">
        <title>The draft sequence of the Mycobacterium pheli genome.</title>
        <authorList>
            <person name="Pettersson B.M.F."/>
            <person name="Das S."/>
            <person name="Dasgupta S."/>
            <person name="Bhattacharya A."/>
            <person name="Kirsebom L.A."/>
        </authorList>
    </citation>
    <scope>NUCLEOTIDE SEQUENCE [LARGE SCALE GENOMIC DNA]</scope>
    <source>
        <strain evidence="2 3">CCUG 21000</strain>
    </source>
</reference>
<dbReference type="SUPFAM" id="SSF48317">
    <property type="entry name" value="Acid phosphatase/Vanadium-dependent haloperoxidase"/>
    <property type="match status" value="1"/>
</dbReference>
<dbReference type="Proteomes" id="UP000325690">
    <property type="component" value="Unassembled WGS sequence"/>
</dbReference>
<comment type="caution">
    <text evidence="2">The sequence shown here is derived from an EMBL/GenBank/DDBJ whole genome shotgun (WGS) entry which is preliminary data.</text>
</comment>
<dbReference type="GeneID" id="74304802"/>